<dbReference type="SUPFAM" id="SSF110997">
    <property type="entry name" value="Sporulation related repeat"/>
    <property type="match status" value="1"/>
</dbReference>
<evidence type="ECO:0000313" key="3">
    <source>
        <dbReference type="Proteomes" id="UP001176960"/>
    </source>
</evidence>
<dbReference type="InterPro" id="IPR036680">
    <property type="entry name" value="SPOR-like_sf"/>
</dbReference>
<organism evidence="2 3">
    <name type="scientific">Brytella acorum</name>
    <dbReference type="NCBI Taxonomy" id="2959299"/>
    <lineage>
        <taxon>Bacteria</taxon>
        <taxon>Pseudomonadati</taxon>
        <taxon>Pseudomonadota</taxon>
        <taxon>Alphaproteobacteria</taxon>
        <taxon>Acetobacterales</taxon>
        <taxon>Acetobacteraceae</taxon>
        <taxon>Brytella</taxon>
    </lineage>
</organism>
<dbReference type="InterPro" id="IPR036908">
    <property type="entry name" value="RlpA-like_sf"/>
</dbReference>
<dbReference type="Proteomes" id="UP001176960">
    <property type="component" value="Unassembled WGS sequence"/>
</dbReference>
<dbReference type="CDD" id="cd22268">
    <property type="entry name" value="DPBB_RlpA-like"/>
    <property type="match status" value="1"/>
</dbReference>
<dbReference type="GO" id="GO:0009279">
    <property type="term" value="C:cell outer membrane"/>
    <property type="evidence" value="ECO:0007669"/>
    <property type="project" value="TreeGrafter"/>
</dbReference>
<proteinExistence type="predicted"/>
<reference evidence="2" key="1">
    <citation type="submission" date="2023-03" db="EMBL/GenBank/DDBJ databases">
        <authorList>
            <person name="Cleenwerck I."/>
        </authorList>
    </citation>
    <scope>NUCLEOTIDE SEQUENCE</scope>
    <source>
        <strain evidence="2">LMG 32879</strain>
    </source>
</reference>
<dbReference type="PROSITE" id="PS51257">
    <property type="entry name" value="PROKAR_LIPOPROTEIN"/>
    <property type="match status" value="1"/>
</dbReference>
<dbReference type="PANTHER" id="PTHR34183">
    <property type="entry name" value="ENDOLYTIC PEPTIDOGLYCAN TRANSGLYCOSYLASE RLPA"/>
    <property type="match status" value="1"/>
</dbReference>
<keyword evidence="3" id="KW-1185">Reference proteome</keyword>
<evidence type="ECO:0000313" key="2">
    <source>
        <dbReference type="EMBL" id="CAI9119673.1"/>
    </source>
</evidence>
<accession>A0AA35Y2A9</accession>
<dbReference type="AlphaFoldDB" id="A0AA35Y2A9"/>
<name>A0AA35Y2A9_9PROT</name>
<dbReference type="RefSeq" id="WP_289841626.1">
    <property type="nucleotide sequence ID" value="NZ_CATKSH010000002.1"/>
</dbReference>
<comment type="caution">
    <text evidence="2">The sequence shown here is derived from an EMBL/GenBank/DDBJ whole genome shotgun (WGS) entry which is preliminary data.</text>
</comment>
<dbReference type="EMBL" id="CATKSH010000002">
    <property type="protein sequence ID" value="CAI9119673.1"/>
    <property type="molecule type" value="Genomic_DNA"/>
</dbReference>
<gene>
    <name evidence="2" type="ORF">LMG32879_000493</name>
</gene>
<dbReference type="InterPro" id="IPR007730">
    <property type="entry name" value="SPOR-like_dom"/>
</dbReference>
<feature type="domain" description="SPOR" evidence="1">
    <location>
        <begin position="217"/>
        <end position="292"/>
    </location>
</feature>
<dbReference type="PROSITE" id="PS51724">
    <property type="entry name" value="SPOR"/>
    <property type="match status" value="1"/>
</dbReference>
<dbReference type="GO" id="GO:0042834">
    <property type="term" value="F:peptidoglycan binding"/>
    <property type="evidence" value="ECO:0007669"/>
    <property type="project" value="InterPro"/>
</dbReference>
<evidence type="ECO:0000259" key="1">
    <source>
        <dbReference type="PROSITE" id="PS51724"/>
    </source>
</evidence>
<dbReference type="PANTHER" id="PTHR34183:SF1">
    <property type="entry name" value="ENDOLYTIC PEPTIDOGLYCAN TRANSGLYCOSYLASE RLPA"/>
    <property type="match status" value="1"/>
</dbReference>
<protein>
    <recommendedName>
        <fullName evidence="1">SPOR domain-containing protein</fullName>
    </recommendedName>
</protein>
<dbReference type="Gene3D" id="2.40.40.10">
    <property type="entry name" value="RlpA-like domain"/>
    <property type="match status" value="1"/>
</dbReference>
<sequence>MRWRNLRLTGVLAVLSVFTACQRSAPLLVSHPHYVIGKGWQGQDGWFYPAESFELRQTGLAIRETDTTPHLTADGEIWNAGSMTGAHQTLQLPAVVTLRNISNGRTVRIRLNERGPRSSGRLVAVTPKVAELLGIMSQQPAPVELIVDEPASRAMAEASPDAPKLDIASAPRGDVVAESLDGKGGAARSVGSHESAWGRSSGGLVLENLPVQVMAGYAQPVSYAIQFGSFAGRAAATQVALRCGAAVTTSAEAGRGLNWLVVKGPLATVAEADNALAQAHGCGIAGARIVVE</sequence>